<accession>A0ABD0WHQ7</accession>
<evidence type="ECO:0000313" key="3">
    <source>
        <dbReference type="Proteomes" id="UP001557470"/>
    </source>
</evidence>
<evidence type="ECO:0000256" key="1">
    <source>
        <dbReference type="SAM" id="MobiDB-lite"/>
    </source>
</evidence>
<feature type="region of interest" description="Disordered" evidence="1">
    <location>
        <begin position="1"/>
        <end position="123"/>
    </location>
</feature>
<gene>
    <name evidence="2" type="ORF">UPYG_G00197170</name>
</gene>
<proteinExistence type="predicted"/>
<comment type="caution">
    <text evidence="2">The sequence shown here is derived from an EMBL/GenBank/DDBJ whole genome shotgun (WGS) entry which is preliminary data.</text>
</comment>
<organism evidence="2 3">
    <name type="scientific">Umbra pygmaea</name>
    <name type="common">Eastern mudminnow</name>
    <dbReference type="NCBI Taxonomy" id="75934"/>
    <lineage>
        <taxon>Eukaryota</taxon>
        <taxon>Metazoa</taxon>
        <taxon>Chordata</taxon>
        <taxon>Craniata</taxon>
        <taxon>Vertebrata</taxon>
        <taxon>Euteleostomi</taxon>
        <taxon>Actinopterygii</taxon>
        <taxon>Neopterygii</taxon>
        <taxon>Teleostei</taxon>
        <taxon>Protacanthopterygii</taxon>
        <taxon>Esociformes</taxon>
        <taxon>Umbridae</taxon>
        <taxon>Umbra</taxon>
    </lineage>
</organism>
<protein>
    <recommendedName>
        <fullName evidence="4">BCL2 binding component 3</fullName>
    </recommendedName>
</protein>
<sequence length="183" mass="20743">MARPQMETGVEHHSQSAQHSCRMEVQRPETWPGVSIHTHQNAHPNYPTMDNLPRQDDAHPHPLRAALLPHSASSQDNRRTEHTDQDREHRGTTDGQPLPGLLPLREPSPQASAQQRAPGRADQLIDEEVVERVAHQLRRIGDDLNATILQRAGEVPQWQDWRGLCSGLVTFLSDTLRALFRLR</sequence>
<evidence type="ECO:0000313" key="2">
    <source>
        <dbReference type="EMBL" id="KAL0972972.1"/>
    </source>
</evidence>
<feature type="compositionally biased region" description="Basic and acidic residues" evidence="1">
    <location>
        <begin position="76"/>
        <end position="92"/>
    </location>
</feature>
<evidence type="ECO:0008006" key="4">
    <source>
        <dbReference type="Google" id="ProtNLM"/>
    </source>
</evidence>
<keyword evidence="3" id="KW-1185">Reference proteome</keyword>
<dbReference type="Proteomes" id="UP001557470">
    <property type="component" value="Unassembled WGS sequence"/>
</dbReference>
<dbReference type="AlphaFoldDB" id="A0ABD0WHQ7"/>
<dbReference type="EMBL" id="JAGEUA010000006">
    <property type="protein sequence ID" value="KAL0972972.1"/>
    <property type="molecule type" value="Genomic_DNA"/>
</dbReference>
<reference evidence="2 3" key="1">
    <citation type="submission" date="2024-06" db="EMBL/GenBank/DDBJ databases">
        <authorList>
            <person name="Pan Q."/>
            <person name="Wen M."/>
            <person name="Jouanno E."/>
            <person name="Zahm M."/>
            <person name="Klopp C."/>
            <person name="Cabau C."/>
            <person name="Louis A."/>
            <person name="Berthelot C."/>
            <person name="Parey E."/>
            <person name="Roest Crollius H."/>
            <person name="Montfort J."/>
            <person name="Robinson-Rechavi M."/>
            <person name="Bouchez O."/>
            <person name="Lampietro C."/>
            <person name="Lopez Roques C."/>
            <person name="Donnadieu C."/>
            <person name="Postlethwait J."/>
            <person name="Bobe J."/>
            <person name="Verreycken H."/>
            <person name="Guiguen Y."/>
        </authorList>
    </citation>
    <scope>NUCLEOTIDE SEQUENCE [LARGE SCALE GENOMIC DNA]</scope>
    <source>
        <strain evidence="2">Up_M1</strain>
        <tissue evidence="2">Testis</tissue>
    </source>
</reference>
<name>A0ABD0WHQ7_UMBPY</name>